<evidence type="ECO:0008006" key="3">
    <source>
        <dbReference type="Google" id="ProtNLM"/>
    </source>
</evidence>
<organism evidence="1 2">
    <name type="scientific">Trichinella pseudospiralis</name>
    <name type="common">Parasitic roundworm</name>
    <dbReference type="NCBI Taxonomy" id="6337"/>
    <lineage>
        <taxon>Eukaryota</taxon>
        <taxon>Metazoa</taxon>
        <taxon>Ecdysozoa</taxon>
        <taxon>Nematoda</taxon>
        <taxon>Enoplea</taxon>
        <taxon>Dorylaimia</taxon>
        <taxon>Trichinellida</taxon>
        <taxon>Trichinellidae</taxon>
        <taxon>Trichinella</taxon>
    </lineage>
</organism>
<proteinExistence type="predicted"/>
<evidence type="ECO:0000313" key="2">
    <source>
        <dbReference type="Proteomes" id="UP000054826"/>
    </source>
</evidence>
<gene>
    <name evidence="1" type="ORF">T4C_8845</name>
</gene>
<dbReference type="AlphaFoldDB" id="A0A0V1JNI4"/>
<protein>
    <recommendedName>
        <fullName evidence="3">PiggyBac transposable element-derived protein domain-containing protein</fullName>
    </recommendedName>
</protein>
<evidence type="ECO:0000313" key="1">
    <source>
        <dbReference type="EMBL" id="KRZ36538.1"/>
    </source>
</evidence>
<accession>A0A0V1JNI4</accession>
<comment type="caution">
    <text evidence="1">The sequence shown here is derived from an EMBL/GenBank/DDBJ whole genome shotgun (WGS) entry which is preliminary data.</text>
</comment>
<sequence>MFPLCFLTHHSGVYKSHAEATNSLWNTENGRLILPSVMSLDNIQRISRIIRFDDHLRRSHWVARLPMMCNSGAHVTADERLIPFKGRCPSRHPSVPKRQQSIASRFATFLTPRLTMHGTCRSTRGSVYRIFMKRFKSSAQQFDTFLKKHRMVHVLSTVHNDESLSTGDRCKPEMILDYNATKNMSDNNSHISWTHCNQQWNASKMYWR</sequence>
<reference evidence="1 2" key="1">
    <citation type="submission" date="2015-01" db="EMBL/GenBank/DDBJ databases">
        <title>Evolution of Trichinella species and genotypes.</title>
        <authorList>
            <person name="Korhonen P.K."/>
            <person name="Edoardo P."/>
            <person name="Giuseppe L.R."/>
            <person name="Gasser R.B."/>
        </authorList>
    </citation>
    <scope>NUCLEOTIDE SEQUENCE [LARGE SCALE GENOMIC DNA]</scope>
    <source>
        <strain evidence="1">ISS176</strain>
    </source>
</reference>
<name>A0A0V1JNI4_TRIPS</name>
<dbReference type="EMBL" id="JYDV01000071">
    <property type="protein sequence ID" value="KRZ36538.1"/>
    <property type="molecule type" value="Genomic_DNA"/>
</dbReference>
<dbReference type="Proteomes" id="UP000054826">
    <property type="component" value="Unassembled WGS sequence"/>
</dbReference>